<proteinExistence type="predicted"/>
<dbReference type="PANTHER" id="PTHR33362">
    <property type="entry name" value="SIALIC ACID TRAP TRANSPORTER PERMEASE PROTEIN SIAT-RELATED"/>
    <property type="match status" value="1"/>
</dbReference>
<name>A0A934VB68_9BACT</name>
<dbReference type="InterPro" id="IPR004681">
    <property type="entry name" value="TRAP_DctM"/>
</dbReference>
<feature type="transmembrane region" description="Helical" evidence="7">
    <location>
        <begin position="345"/>
        <end position="364"/>
    </location>
</feature>
<evidence type="ECO:0000256" key="5">
    <source>
        <dbReference type="ARBA" id="ARBA00022989"/>
    </source>
</evidence>
<feature type="transmembrane region" description="Helical" evidence="7">
    <location>
        <begin position="171"/>
        <end position="196"/>
    </location>
</feature>
<dbReference type="Proteomes" id="UP000658278">
    <property type="component" value="Unassembled WGS sequence"/>
</dbReference>
<feature type="transmembrane region" description="Helical" evidence="7">
    <location>
        <begin position="370"/>
        <end position="392"/>
    </location>
</feature>
<dbReference type="NCBIfam" id="TIGR00786">
    <property type="entry name" value="dctM"/>
    <property type="match status" value="1"/>
</dbReference>
<keyword evidence="2" id="KW-1003">Cell membrane</keyword>
<comment type="caution">
    <text evidence="9">The sequence shown here is derived from an EMBL/GenBank/DDBJ whole genome shotgun (WGS) entry which is preliminary data.</text>
</comment>
<evidence type="ECO:0000256" key="1">
    <source>
        <dbReference type="ARBA" id="ARBA00004429"/>
    </source>
</evidence>
<evidence type="ECO:0000313" key="10">
    <source>
        <dbReference type="Proteomes" id="UP000658278"/>
    </source>
</evidence>
<dbReference type="InterPro" id="IPR010656">
    <property type="entry name" value="DctM"/>
</dbReference>
<feature type="domain" description="TRAP C4-dicarboxylate transport system permease DctM subunit" evidence="8">
    <location>
        <begin position="9"/>
        <end position="423"/>
    </location>
</feature>
<keyword evidence="5 7" id="KW-1133">Transmembrane helix</keyword>
<evidence type="ECO:0000313" key="9">
    <source>
        <dbReference type="EMBL" id="MBK1827073.1"/>
    </source>
</evidence>
<reference evidence="9" key="1">
    <citation type="submission" date="2021-01" db="EMBL/GenBank/DDBJ databases">
        <title>Modified the classification status of verrucomicrobia.</title>
        <authorList>
            <person name="Feng X."/>
        </authorList>
    </citation>
    <scope>NUCLEOTIDE SEQUENCE</scope>
    <source>
        <strain evidence="9">KCTC 22201</strain>
    </source>
</reference>
<evidence type="ECO:0000256" key="4">
    <source>
        <dbReference type="ARBA" id="ARBA00022692"/>
    </source>
</evidence>
<comment type="subcellular location">
    <subcellularLocation>
        <location evidence="1">Cell inner membrane</location>
        <topology evidence="1">Multi-pass membrane protein</topology>
    </subcellularLocation>
</comment>
<feature type="transmembrane region" description="Helical" evidence="7">
    <location>
        <begin position="404"/>
        <end position="422"/>
    </location>
</feature>
<dbReference type="Pfam" id="PF06808">
    <property type="entry name" value="DctM"/>
    <property type="match status" value="1"/>
</dbReference>
<feature type="transmembrane region" description="Helical" evidence="7">
    <location>
        <begin position="138"/>
        <end position="165"/>
    </location>
</feature>
<evidence type="ECO:0000259" key="8">
    <source>
        <dbReference type="Pfam" id="PF06808"/>
    </source>
</evidence>
<keyword evidence="6 7" id="KW-0472">Membrane</keyword>
<dbReference type="RefSeq" id="WP_200278521.1">
    <property type="nucleotide sequence ID" value="NZ_JAENII010000005.1"/>
</dbReference>
<sequence>MSVGLAVLLVSFVVLLMLEVPVAFVIGLATLLGALALGRDGSLVSVASDMANGLDSFPLLAIPFFILAGELMATGGLARRLIDFASSIVGRLPGGLSVVNTLTCMLFGAVSGSATAAISSVGGALIPEMEKKGYPRDFSVALTATAATTGLLIPPSNVMIVYALVATNVSVGALFLAGLVPGMVTGLAVMVVAFLVSRRFKTASDGDGPAPLVEVPAFWSSFFRALPSLSMLFLVVGVIIQGIMTPTESSAIAVLWSLILVCVCYREVNWRQLPSILISSARTTGIVLLLIGTSAAMSRLLTIEQVPQAAAAALLAVSENPLVVLMLINLALLTVGIFMDMTPAILVFTPIFLPVAIGIDIHAVHFGVIMVANLCIGLCTPPVGSCLFLGCGVGKAKIAGVSKAMIPFYAAMFAALLLITYWEDLVLWLPRALGELD</sequence>
<keyword evidence="10" id="KW-1185">Reference proteome</keyword>
<organism evidence="9 10">
    <name type="scientific">Haloferula rosea</name>
    <dbReference type="NCBI Taxonomy" id="490093"/>
    <lineage>
        <taxon>Bacteria</taxon>
        <taxon>Pseudomonadati</taxon>
        <taxon>Verrucomicrobiota</taxon>
        <taxon>Verrucomicrobiia</taxon>
        <taxon>Verrucomicrobiales</taxon>
        <taxon>Verrucomicrobiaceae</taxon>
        <taxon>Haloferula</taxon>
    </lineage>
</organism>
<evidence type="ECO:0000256" key="3">
    <source>
        <dbReference type="ARBA" id="ARBA00022519"/>
    </source>
</evidence>
<feature type="transmembrane region" description="Helical" evidence="7">
    <location>
        <begin position="98"/>
        <end position="126"/>
    </location>
</feature>
<dbReference type="GO" id="GO:0022857">
    <property type="term" value="F:transmembrane transporter activity"/>
    <property type="evidence" value="ECO:0007669"/>
    <property type="project" value="TreeGrafter"/>
</dbReference>
<protein>
    <submittedName>
        <fullName evidence="9">TRAP transporter large permease</fullName>
    </submittedName>
</protein>
<dbReference type="GO" id="GO:0005886">
    <property type="term" value="C:plasma membrane"/>
    <property type="evidence" value="ECO:0007669"/>
    <property type="project" value="UniProtKB-SubCell"/>
</dbReference>
<feature type="transmembrane region" description="Helical" evidence="7">
    <location>
        <begin position="6"/>
        <end position="37"/>
    </location>
</feature>
<feature type="transmembrane region" description="Helical" evidence="7">
    <location>
        <begin position="321"/>
        <end position="338"/>
    </location>
</feature>
<feature type="transmembrane region" description="Helical" evidence="7">
    <location>
        <begin position="57"/>
        <end position="78"/>
    </location>
</feature>
<evidence type="ECO:0000256" key="7">
    <source>
        <dbReference type="SAM" id="Phobius"/>
    </source>
</evidence>
<keyword evidence="3" id="KW-0997">Cell inner membrane</keyword>
<accession>A0A934VB68</accession>
<dbReference type="EMBL" id="JAENII010000005">
    <property type="protein sequence ID" value="MBK1827073.1"/>
    <property type="molecule type" value="Genomic_DNA"/>
</dbReference>
<dbReference type="PIRSF" id="PIRSF006066">
    <property type="entry name" value="HI0050"/>
    <property type="match status" value="1"/>
</dbReference>
<gene>
    <name evidence="9" type="ORF">JIN81_08580</name>
</gene>
<dbReference type="PANTHER" id="PTHR33362:SF2">
    <property type="entry name" value="TRAP TRANSPORTER LARGE PERMEASE PROTEIN"/>
    <property type="match status" value="1"/>
</dbReference>
<keyword evidence="4 7" id="KW-0812">Transmembrane</keyword>
<evidence type="ECO:0000256" key="2">
    <source>
        <dbReference type="ARBA" id="ARBA00022475"/>
    </source>
</evidence>
<dbReference type="AlphaFoldDB" id="A0A934VB68"/>
<evidence type="ECO:0000256" key="6">
    <source>
        <dbReference type="ARBA" id="ARBA00023136"/>
    </source>
</evidence>
<feature type="transmembrane region" description="Helical" evidence="7">
    <location>
        <begin position="280"/>
        <end position="301"/>
    </location>
</feature>